<protein>
    <submittedName>
        <fullName evidence="1">Class I SAM-dependent methyltransferase</fullName>
    </submittedName>
</protein>
<dbReference type="GO" id="GO:0032259">
    <property type="term" value="P:methylation"/>
    <property type="evidence" value="ECO:0007669"/>
    <property type="project" value="UniProtKB-KW"/>
</dbReference>
<dbReference type="SUPFAM" id="SSF53335">
    <property type="entry name" value="S-adenosyl-L-methionine-dependent methyltransferases"/>
    <property type="match status" value="1"/>
</dbReference>
<gene>
    <name evidence="1" type="ORF">P5G49_05670</name>
</gene>
<dbReference type="InterPro" id="IPR010719">
    <property type="entry name" value="MnmM_MeTrfase"/>
</dbReference>
<dbReference type="Gene3D" id="3.40.50.150">
    <property type="entry name" value="Vaccinia Virus protein VP39"/>
    <property type="match status" value="1"/>
</dbReference>
<dbReference type="Proteomes" id="UP001175097">
    <property type="component" value="Unassembled WGS sequence"/>
</dbReference>
<dbReference type="InterPro" id="IPR029063">
    <property type="entry name" value="SAM-dependent_MTases_sf"/>
</dbReference>
<dbReference type="RefSeq" id="WP_301242510.1">
    <property type="nucleotide sequence ID" value="NZ_JAROCC010000003.1"/>
</dbReference>
<sequence length="203" mass="22391">MSKIRLHRVLPFSKRLISETVLSGETVVDATAGNGNDTLFLAEQVGAAGKVFAFDIQEAALVATAERLGELTVRTTLILDSHANVDQYVNEPIGGAMFNLGYLPYADDKTIVTKPDSTITAIHKLLGMLKKGGIITISVYDGHEGGKEERDALLEYVKTLHQADVHVIRYELLNQRNNPPFLIAIEKVRDFVEVVQISNLEFK</sequence>
<keyword evidence="1" id="KW-0489">Methyltransferase</keyword>
<evidence type="ECO:0000313" key="2">
    <source>
        <dbReference type="Proteomes" id="UP001175097"/>
    </source>
</evidence>
<keyword evidence="1" id="KW-0808">Transferase</keyword>
<proteinExistence type="predicted"/>
<dbReference type="EMBL" id="JAROCC010000003">
    <property type="protein sequence ID" value="MDN4606967.1"/>
    <property type="molecule type" value="Genomic_DNA"/>
</dbReference>
<comment type="caution">
    <text evidence="1">The sequence shown here is derived from an EMBL/GenBank/DDBJ whole genome shotgun (WGS) entry which is preliminary data.</text>
</comment>
<organism evidence="1 2">
    <name type="scientific">Sporosarcina highlanderae</name>
    <dbReference type="NCBI Taxonomy" id="3035916"/>
    <lineage>
        <taxon>Bacteria</taxon>
        <taxon>Bacillati</taxon>
        <taxon>Bacillota</taxon>
        <taxon>Bacilli</taxon>
        <taxon>Bacillales</taxon>
        <taxon>Caryophanaceae</taxon>
        <taxon>Sporosarcina</taxon>
    </lineage>
</organism>
<name>A0ABT8JPR6_9BACL</name>
<dbReference type="PANTHER" id="PTHR35276">
    <property type="entry name" value="S-ADENOSYL-L-METHIONINE-DEPENDENT METHYLTRANSFERASES SUPERFAMILY PROTEIN"/>
    <property type="match status" value="1"/>
</dbReference>
<dbReference type="Pfam" id="PF06962">
    <property type="entry name" value="rRNA_methylase"/>
    <property type="match status" value="1"/>
</dbReference>
<dbReference type="PANTHER" id="PTHR35276:SF1">
    <property type="entry name" value="TRNA (MNM(5)S(2)U34)-METHYLTRANSFERASE, CHLOROPLASTIC"/>
    <property type="match status" value="1"/>
</dbReference>
<dbReference type="GO" id="GO:0008168">
    <property type="term" value="F:methyltransferase activity"/>
    <property type="evidence" value="ECO:0007669"/>
    <property type="project" value="UniProtKB-KW"/>
</dbReference>
<reference evidence="1" key="1">
    <citation type="submission" date="2023-03" db="EMBL/GenBank/DDBJ databases">
        <title>MT1 and MT2 Draft Genomes of Novel Species.</title>
        <authorList>
            <person name="Venkateswaran K."/>
        </authorList>
    </citation>
    <scope>NUCLEOTIDE SEQUENCE</scope>
    <source>
        <strain evidence="1">F6_3S_P_2</strain>
    </source>
</reference>
<accession>A0ABT8JPR6</accession>
<keyword evidence="2" id="KW-1185">Reference proteome</keyword>
<evidence type="ECO:0000313" key="1">
    <source>
        <dbReference type="EMBL" id="MDN4606967.1"/>
    </source>
</evidence>